<proteinExistence type="inferred from homology"/>
<dbReference type="EMBL" id="AP019860">
    <property type="protein sequence ID" value="BBM87358.1"/>
    <property type="molecule type" value="Genomic_DNA"/>
</dbReference>
<evidence type="ECO:0000313" key="5">
    <source>
        <dbReference type="Proteomes" id="UP000326354"/>
    </source>
</evidence>
<dbReference type="GO" id="GO:0009253">
    <property type="term" value="P:peptidoglycan catabolic process"/>
    <property type="evidence" value="ECO:0007669"/>
    <property type="project" value="InterPro"/>
</dbReference>
<feature type="domain" description="N-acetylmuramoyl-L-alanine amidase" evidence="2">
    <location>
        <begin position="174"/>
        <end position="315"/>
    </location>
</feature>
<dbReference type="SUPFAM" id="SSF55846">
    <property type="entry name" value="N-acetylmuramoyl-L-alanine amidase-like"/>
    <property type="match status" value="1"/>
</dbReference>
<dbReference type="AlphaFoldDB" id="A0A5S9ISJ3"/>
<dbReference type="Gene3D" id="3.40.80.10">
    <property type="entry name" value="Peptidoglycan recognition protein-like"/>
    <property type="match status" value="1"/>
</dbReference>
<dbReference type="Pfam" id="PF13620">
    <property type="entry name" value="CarboxypepD_reg"/>
    <property type="match status" value="1"/>
</dbReference>
<dbReference type="InterPro" id="IPR002502">
    <property type="entry name" value="Amidase_domain"/>
</dbReference>
<organism evidence="4 5">
    <name type="scientific">Uabimicrobium amorphum</name>
    <dbReference type="NCBI Taxonomy" id="2596890"/>
    <lineage>
        <taxon>Bacteria</taxon>
        <taxon>Pseudomonadati</taxon>
        <taxon>Planctomycetota</taxon>
        <taxon>Candidatus Uabimicrobiia</taxon>
        <taxon>Candidatus Uabimicrobiales</taxon>
        <taxon>Candidatus Uabimicrobiaceae</taxon>
        <taxon>Candidatus Uabimicrobium</taxon>
    </lineage>
</organism>
<dbReference type="GO" id="GO:0008745">
    <property type="term" value="F:N-acetylmuramoyl-L-alanine amidase activity"/>
    <property type="evidence" value="ECO:0007669"/>
    <property type="project" value="InterPro"/>
</dbReference>
<dbReference type="InterPro" id="IPR036505">
    <property type="entry name" value="Amidase/PGRP_sf"/>
</dbReference>
<dbReference type="GO" id="GO:0008270">
    <property type="term" value="F:zinc ion binding"/>
    <property type="evidence" value="ECO:0007669"/>
    <property type="project" value="InterPro"/>
</dbReference>
<dbReference type="InterPro" id="IPR006619">
    <property type="entry name" value="PGRP_domain_met/bac"/>
</dbReference>
<accession>A0A5S9ISJ3</accession>
<feature type="domain" description="Peptidoglycan recognition protein family" evidence="3">
    <location>
        <begin position="166"/>
        <end position="309"/>
    </location>
</feature>
<keyword evidence="5" id="KW-1185">Reference proteome</keyword>
<evidence type="ECO:0000259" key="3">
    <source>
        <dbReference type="SMART" id="SM00701"/>
    </source>
</evidence>
<sequence>MRQIIFVLLCITFTCAHMDLQYTDRFTAEHMNQCSCENVTLLENFMVLDENEGKLTSVDIKARTYFNAISINYYAEIPEGAALRFEVSAGDNNGNWSAWHEVESSEADVHFDGSYDTYRYRVVFVRSEDGHSPQLREVQVSYDYVIPSMLQPEVYVQQQSRGVLKPSIVSRRDWGARQPKKGYSYHSPRKLTIHHTYRPLASSFKGASTIRGIQNYHMDSNGWSDIGYHFLIGTYSSGSTVIYQGRPENVIGAHTGGANTNNVGVNLIGDYDIEQVHPNGYKAMIRVLAWLCDKYGISPNSIYGHKDFSSTLCPGSGLYDRLPQIRRDVANYIVRGEVQEDVNAQASGTLIGAVYDSNKGSSARISGATVTLNNGSKQTTGSDGIFRFQLSPGSYSYTVSKSGFKSNSSSRTVKSGETVWGSLGLSGGSGSPSKSLSGAHWVKFYPPSRQIKDLNEPFRGSMTRFYNALRNAGASVSISNTLRPPQRAFLMHWAYRIAKEGYNPRSVPAKSGVNIEWWHGSTSASVSAARAMVSAYGIVYRPALSSNHIRGEAIDMSVSWSGTLRIKDANGRTVSIGSPRSGASNRTLWEVGKTYGVRKLASDPPHWSRNGN</sequence>
<protein>
    <recommendedName>
        <fullName evidence="6">Peptidoglycan recognition protein family domain-containing protein</fullName>
    </recommendedName>
</protein>
<name>A0A5S9ISJ3_UABAM</name>
<dbReference type="KEGG" id="uam:UABAM_05767"/>
<dbReference type="CDD" id="cd06583">
    <property type="entry name" value="PGRP"/>
    <property type="match status" value="1"/>
</dbReference>
<comment type="similarity">
    <text evidence="1">Belongs to the N-acetylmuramoyl-L-alanine amidase 2 family.</text>
</comment>
<dbReference type="SUPFAM" id="SSF55166">
    <property type="entry name" value="Hedgehog/DD-peptidase"/>
    <property type="match status" value="1"/>
</dbReference>
<reference evidence="4 5" key="1">
    <citation type="submission" date="2019-08" db="EMBL/GenBank/DDBJ databases">
        <title>Complete genome sequence of Candidatus Uab amorphum.</title>
        <authorList>
            <person name="Shiratori T."/>
            <person name="Suzuki S."/>
            <person name="Kakizawa Y."/>
            <person name="Ishida K."/>
        </authorList>
    </citation>
    <scope>NUCLEOTIDE SEQUENCE [LARGE SCALE GENOMIC DNA]</scope>
    <source>
        <strain evidence="4 5">SRT547</strain>
    </source>
</reference>
<dbReference type="InterPro" id="IPR013784">
    <property type="entry name" value="Carb-bd-like_fold"/>
</dbReference>
<gene>
    <name evidence="4" type="ORF">UABAM_05767</name>
</gene>
<dbReference type="OrthoDB" id="9811296at2"/>
<dbReference type="Proteomes" id="UP000326354">
    <property type="component" value="Chromosome"/>
</dbReference>
<evidence type="ECO:0000313" key="4">
    <source>
        <dbReference type="EMBL" id="BBM87358.1"/>
    </source>
</evidence>
<dbReference type="SUPFAM" id="SSF49452">
    <property type="entry name" value="Starch-binding domain-like"/>
    <property type="match status" value="1"/>
</dbReference>
<dbReference type="Gene3D" id="2.60.40.1120">
    <property type="entry name" value="Carboxypeptidase-like, regulatory domain"/>
    <property type="match status" value="1"/>
</dbReference>
<dbReference type="RefSeq" id="WP_151971380.1">
    <property type="nucleotide sequence ID" value="NZ_AP019860.1"/>
</dbReference>
<dbReference type="PANTHER" id="PTHR11022:SF41">
    <property type="entry name" value="PEPTIDOGLYCAN-RECOGNITION PROTEIN LC-RELATED"/>
    <property type="match status" value="1"/>
</dbReference>
<dbReference type="PANTHER" id="PTHR11022">
    <property type="entry name" value="PEPTIDOGLYCAN RECOGNITION PROTEIN"/>
    <property type="match status" value="1"/>
</dbReference>
<dbReference type="SMART" id="SM00644">
    <property type="entry name" value="Ami_2"/>
    <property type="match status" value="1"/>
</dbReference>
<evidence type="ECO:0000256" key="1">
    <source>
        <dbReference type="ARBA" id="ARBA00007553"/>
    </source>
</evidence>
<dbReference type="InterPro" id="IPR009045">
    <property type="entry name" value="Zn_M74/Hedgehog-like"/>
</dbReference>
<evidence type="ECO:0000259" key="2">
    <source>
        <dbReference type="SMART" id="SM00644"/>
    </source>
</evidence>
<evidence type="ECO:0008006" key="6">
    <source>
        <dbReference type="Google" id="ProtNLM"/>
    </source>
</evidence>
<dbReference type="Pfam" id="PF01510">
    <property type="entry name" value="Amidase_2"/>
    <property type="match status" value="1"/>
</dbReference>
<dbReference type="InterPro" id="IPR015510">
    <property type="entry name" value="PGRP"/>
</dbReference>
<dbReference type="GO" id="GO:0030246">
    <property type="term" value="F:carbohydrate binding"/>
    <property type="evidence" value="ECO:0007669"/>
    <property type="project" value="InterPro"/>
</dbReference>
<dbReference type="SMART" id="SM00701">
    <property type="entry name" value="PGRP"/>
    <property type="match status" value="1"/>
</dbReference>